<keyword evidence="4" id="KW-1185">Reference proteome</keyword>
<accession>A0ABN3IQM5</accession>
<dbReference type="PANTHER" id="PTHR43658:SF8">
    <property type="entry name" value="17-BETA-HYDROXYSTEROID DEHYDROGENASE 14-RELATED"/>
    <property type="match status" value="1"/>
</dbReference>
<feature type="region of interest" description="Disordered" evidence="2">
    <location>
        <begin position="42"/>
        <end position="74"/>
    </location>
</feature>
<evidence type="ECO:0000256" key="1">
    <source>
        <dbReference type="ARBA" id="ARBA00023002"/>
    </source>
</evidence>
<proteinExistence type="predicted"/>
<evidence type="ECO:0000313" key="3">
    <source>
        <dbReference type="EMBL" id="GAA2411280.1"/>
    </source>
</evidence>
<dbReference type="EMBL" id="BAAARW010000006">
    <property type="protein sequence ID" value="GAA2411280.1"/>
    <property type="molecule type" value="Genomic_DNA"/>
</dbReference>
<dbReference type="Gene3D" id="3.40.50.720">
    <property type="entry name" value="NAD(P)-binding Rossmann-like Domain"/>
    <property type="match status" value="2"/>
</dbReference>
<evidence type="ECO:0008006" key="5">
    <source>
        <dbReference type="Google" id="ProtNLM"/>
    </source>
</evidence>
<feature type="compositionally biased region" description="Basic and acidic residues" evidence="2">
    <location>
        <begin position="53"/>
        <end position="65"/>
    </location>
</feature>
<dbReference type="Proteomes" id="UP001501231">
    <property type="component" value="Unassembled WGS sequence"/>
</dbReference>
<gene>
    <name evidence="3" type="ORF">GCM10010191_20440</name>
</gene>
<comment type="caution">
    <text evidence="3">The sequence shown here is derived from an EMBL/GenBank/DDBJ whole genome shotgun (WGS) entry which is preliminary data.</text>
</comment>
<dbReference type="SUPFAM" id="SSF51735">
    <property type="entry name" value="NAD(P)-binding Rossmann-fold domains"/>
    <property type="match status" value="1"/>
</dbReference>
<keyword evidence="1" id="KW-0560">Oxidoreductase</keyword>
<evidence type="ECO:0000313" key="4">
    <source>
        <dbReference type="Proteomes" id="UP001501231"/>
    </source>
</evidence>
<dbReference type="PANTHER" id="PTHR43658">
    <property type="entry name" value="SHORT-CHAIN DEHYDROGENASE/REDUCTASE"/>
    <property type="match status" value="1"/>
</dbReference>
<dbReference type="InterPro" id="IPR036291">
    <property type="entry name" value="NAD(P)-bd_dom_sf"/>
</dbReference>
<protein>
    <recommendedName>
        <fullName evidence="5">SDR family oxidoreductase</fullName>
    </recommendedName>
</protein>
<name>A0ABN3IQM5_9ACTN</name>
<evidence type="ECO:0000256" key="2">
    <source>
        <dbReference type="SAM" id="MobiDB-lite"/>
    </source>
</evidence>
<sequence>MVRPGSAWATARRPAAAGARVTVLDLPGSAGGEVAEELGGRFAAADVTDPEQTADRLPDDVRDGLGKAVPHPSRLGRPEEFALLAAQIVENPMLNGETIRLDGAIRMPPR</sequence>
<reference evidence="3 4" key="1">
    <citation type="journal article" date="2019" name="Int. J. Syst. Evol. Microbiol.">
        <title>The Global Catalogue of Microorganisms (GCM) 10K type strain sequencing project: providing services to taxonomists for standard genome sequencing and annotation.</title>
        <authorList>
            <consortium name="The Broad Institute Genomics Platform"/>
            <consortium name="The Broad Institute Genome Sequencing Center for Infectious Disease"/>
            <person name="Wu L."/>
            <person name="Ma J."/>
        </authorList>
    </citation>
    <scope>NUCLEOTIDE SEQUENCE [LARGE SCALE GENOMIC DNA]</scope>
    <source>
        <strain evidence="3 4">JCM 3325</strain>
    </source>
</reference>
<organism evidence="3 4">
    <name type="scientific">Actinomadura vinacea</name>
    <dbReference type="NCBI Taxonomy" id="115336"/>
    <lineage>
        <taxon>Bacteria</taxon>
        <taxon>Bacillati</taxon>
        <taxon>Actinomycetota</taxon>
        <taxon>Actinomycetes</taxon>
        <taxon>Streptosporangiales</taxon>
        <taxon>Thermomonosporaceae</taxon>
        <taxon>Actinomadura</taxon>
    </lineage>
</organism>